<dbReference type="Gene3D" id="2.60.40.1740">
    <property type="entry name" value="hypothetical protein (bacova_03559)"/>
    <property type="match status" value="1"/>
</dbReference>
<feature type="chain" id="PRO_5037115461" evidence="1">
    <location>
        <begin position="19"/>
        <end position="389"/>
    </location>
</feature>
<keyword evidence="1" id="KW-0732">Signal</keyword>
<evidence type="ECO:0000256" key="1">
    <source>
        <dbReference type="SAM" id="SignalP"/>
    </source>
</evidence>
<dbReference type="Pfam" id="PF13385">
    <property type="entry name" value="Laminin_G_3"/>
    <property type="match status" value="1"/>
</dbReference>
<feature type="domain" description="BT-3987-like N-terminal" evidence="2">
    <location>
        <begin position="30"/>
        <end position="136"/>
    </location>
</feature>
<gene>
    <name evidence="3" type="ORF">IAC07_02650</name>
</gene>
<dbReference type="GO" id="GO:0004553">
    <property type="term" value="F:hydrolase activity, hydrolyzing O-glycosyl compounds"/>
    <property type="evidence" value="ECO:0007669"/>
    <property type="project" value="UniProtKB-ARBA"/>
</dbReference>
<evidence type="ECO:0000313" key="4">
    <source>
        <dbReference type="Proteomes" id="UP000771749"/>
    </source>
</evidence>
<dbReference type="SUPFAM" id="SSF49899">
    <property type="entry name" value="Concanavalin A-like lectins/glucanases"/>
    <property type="match status" value="1"/>
</dbReference>
<feature type="signal peptide" evidence="1">
    <location>
        <begin position="1"/>
        <end position="18"/>
    </location>
</feature>
<comment type="caution">
    <text evidence="3">The sequence shown here is derived from an EMBL/GenBank/DDBJ whole genome shotgun (WGS) entry which is preliminary data.</text>
</comment>
<name>A0A940IG74_9BACT</name>
<accession>A0A940IG74</accession>
<dbReference type="Proteomes" id="UP000771749">
    <property type="component" value="Unassembled WGS sequence"/>
</dbReference>
<dbReference type="InterPro" id="IPR013320">
    <property type="entry name" value="ConA-like_dom_sf"/>
</dbReference>
<dbReference type="Pfam" id="PF08522">
    <property type="entry name" value="BT_3987-like_N"/>
    <property type="match status" value="1"/>
</dbReference>
<dbReference type="PROSITE" id="PS51257">
    <property type="entry name" value="PROKAR_LIPOPROTEIN"/>
    <property type="match status" value="1"/>
</dbReference>
<evidence type="ECO:0000259" key="2">
    <source>
        <dbReference type="Pfam" id="PF08522"/>
    </source>
</evidence>
<dbReference type="AlphaFoldDB" id="A0A940IG74"/>
<reference evidence="3" key="2">
    <citation type="journal article" date="2021" name="PeerJ">
        <title>Extensive microbial diversity within the chicken gut microbiome revealed by metagenomics and culture.</title>
        <authorList>
            <person name="Gilroy R."/>
            <person name="Ravi A."/>
            <person name="Getino M."/>
            <person name="Pursley I."/>
            <person name="Horton D.L."/>
            <person name="Alikhan N.F."/>
            <person name="Baker D."/>
            <person name="Gharbi K."/>
            <person name="Hall N."/>
            <person name="Watson M."/>
            <person name="Adriaenssens E.M."/>
            <person name="Foster-Nyarko E."/>
            <person name="Jarju S."/>
            <person name="Secka A."/>
            <person name="Antonio M."/>
            <person name="Oren A."/>
            <person name="Chaudhuri R.R."/>
            <person name="La Ragione R."/>
            <person name="Hildebrand F."/>
            <person name="Pallen M.J."/>
        </authorList>
    </citation>
    <scope>NUCLEOTIDE SEQUENCE</scope>
    <source>
        <strain evidence="3">F1-3629</strain>
    </source>
</reference>
<organism evidence="3 4">
    <name type="scientific">Candidatus Cryptobacteroides gallistercoris</name>
    <dbReference type="NCBI Taxonomy" id="2840765"/>
    <lineage>
        <taxon>Bacteria</taxon>
        <taxon>Pseudomonadati</taxon>
        <taxon>Bacteroidota</taxon>
        <taxon>Bacteroidia</taxon>
        <taxon>Bacteroidales</taxon>
        <taxon>Candidatus Cryptobacteroides</taxon>
    </lineage>
</organism>
<sequence length="389" mass="42364">MSKRISIIALALSALAFAGCNNAEYKVTPNSIYLTDADGQVKSKIISLDGGADITLTARLAQKTDEDVTVPVLFQQSDLDEFNSLNGTEYQMLPDGMLPSELTLTIPAGEISASETLHINDFEGEGSYAVPVRLGNAVSGNVPTSTGQGKFLYALAKPLIVSVPVMKGAGQEGVSGIFAAPSDPWGLELDAWTFEAWIKMNGYDSNNQAFFESGAATPNNIFMRFGDANSPYNYLQVKVLNGQIDTDRDLEPNVWCHWAMVYDGTTFTIYRNGQVDKSFTPQRPTTPSGKMPIDKATIIVTGANWFVNECMMSQARFWKVARSQSEIQANMYYAVNANNPNLIAYWPMDEGEGTGDGAVLHDISGNGHDATSAGNIIQHWEHNVRFDGK</sequence>
<dbReference type="InterPro" id="IPR013728">
    <property type="entry name" value="BT_3987-like_N"/>
</dbReference>
<proteinExistence type="predicted"/>
<protein>
    <submittedName>
        <fullName evidence="3">DUF1735 domain-containing protein</fullName>
    </submittedName>
</protein>
<reference evidence="3" key="1">
    <citation type="submission" date="2020-10" db="EMBL/GenBank/DDBJ databases">
        <authorList>
            <person name="Gilroy R."/>
        </authorList>
    </citation>
    <scope>NUCLEOTIDE SEQUENCE</scope>
    <source>
        <strain evidence="3">F1-3629</strain>
    </source>
</reference>
<evidence type="ECO:0000313" key="3">
    <source>
        <dbReference type="EMBL" id="MBO8453610.1"/>
    </source>
</evidence>
<dbReference type="EMBL" id="JADIMJ010000041">
    <property type="protein sequence ID" value="MBO8453610.1"/>
    <property type="molecule type" value="Genomic_DNA"/>
</dbReference>
<dbReference type="GO" id="GO:0005975">
    <property type="term" value="P:carbohydrate metabolic process"/>
    <property type="evidence" value="ECO:0007669"/>
    <property type="project" value="UniProtKB-ARBA"/>
</dbReference>
<dbReference type="Gene3D" id="2.60.120.200">
    <property type="match status" value="1"/>
</dbReference>